<keyword evidence="2" id="KW-1185">Reference proteome</keyword>
<dbReference type="EMBL" id="JAANQT010014951">
    <property type="protein sequence ID" value="KAG1272514.1"/>
    <property type="molecule type" value="Genomic_DNA"/>
</dbReference>
<organism evidence="1 2">
    <name type="scientific">Rhizopus oryzae</name>
    <name type="common">Mucormycosis agent</name>
    <name type="synonym">Rhizopus arrhizus var. delemar</name>
    <dbReference type="NCBI Taxonomy" id="64495"/>
    <lineage>
        <taxon>Eukaryota</taxon>
        <taxon>Fungi</taxon>
        <taxon>Fungi incertae sedis</taxon>
        <taxon>Mucoromycota</taxon>
        <taxon>Mucoromycotina</taxon>
        <taxon>Mucoromycetes</taxon>
        <taxon>Mucorales</taxon>
        <taxon>Mucorineae</taxon>
        <taxon>Rhizopodaceae</taxon>
        <taxon>Rhizopus</taxon>
    </lineage>
</organism>
<dbReference type="Proteomes" id="UP000716291">
    <property type="component" value="Unassembled WGS sequence"/>
</dbReference>
<evidence type="ECO:0000313" key="1">
    <source>
        <dbReference type="EMBL" id="KAG1272514.1"/>
    </source>
</evidence>
<name>A0A9P6WR90_RHIOR</name>
<protein>
    <submittedName>
        <fullName evidence="1">Uncharacterized protein</fullName>
    </submittedName>
</protein>
<reference evidence="1" key="1">
    <citation type="journal article" date="2020" name="Microb. Genom.">
        <title>Genetic diversity of clinical and environmental Mucorales isolates obtained from an investigation of mucormycosis cases among solid organ transplant recipients.</title>
        <authorList>
            <person name="Nguyen M.H."/>
            <person name="Kaul D."/>
            <person name="Muto C."/>
            <person name="Cheng S.J."/>
            <person name="Richter R.A."/>
            <person name="Bruno V.M."/>
            <person name="Liu G."/>
            <person name="Beyhan S."/>
            <person name="Sundermann A.J."/>
            <person name="Mounaud S."/>
            <person name="Pasculle A.W."/>
            <person name="Nierman W.C."/>
            <person name="Driscoll E."/>
            <person name="Cumbie R."/>
            <person name="Clancy C.J."/>
            <person name="Dupont C.L."/>
        </authorList>
    </citation>
    <scope>NUCLEOTIDE SEQUENCE</scope>
    <source>
        <strain evidence="1">GL11</strain>
    </source>
</reference>
<sequence>MPAARKSCTEATPSSLAVNRLSSCSRELIRPLARKTPDSSISTAYGNLLIWNFMPSSVDSRYGNRSNPACL</sequence>
<comment type="caution">
    <text evidence="1">The sequence shown here is derived from an EMBL/GenBank/DDBJ whole genome shotgun (WGS) entry which is preliminary data.</text>
</comment>
<dbReference type="AlphaFoldDB" id="A0A9P6WR90"/>
<gene>
    <name evidence="1" type="ORF">G6F64_015501</name>
</gene>
<accession>A0A9P6WR90</accession>
<evidence type="ECO:0000313" key="2">
    <source>
        <dbReference type="Proteomes" id="UP000716291"/>
    </source>
</evidence>
<proteinExistence type="predicted"/>